<evidence type="ECO:0000313" key="3">
    <source>
        <dbReference type="Proteomes" id="UP000620266"/>
    </source>
</evidence>
<dbReference type="RefSeq" id="WP_229728685.1">
    <property type="nucleotide sequence ID" value="NZ_BMCG01000002.1"/>
</dbReference>
<reference evidence="2" key="1">
    <citation type="journal article" date="2014" name="Int. J. Syst. Evol. Microbiol.">
        <title>Complete genome sequence of Corynebacterium casei LMG S-19264T (=DSM 44701T), isolated from a smear-ripened cheese.</title>
        <authorList>
            <consortium name="US DOE Joint Genome Institute (JGI-PGF)"/>
            <person name="Walter F."/>
            <person name="Albersmeier A."/>
            <person name="Kalinowski J."/>
            <person name="Ruckert C."/>
        </authorList>
    </citation>
    <scope>NUCLEOTIDE SEQUENCE</scope>
    <source>
        <strain evidence="2">CCM 7086</strain>
    </source>
</reference>
<dbReference type="InterPro" id="IPR007844">
    <property type="entry name" value="AsmA"/>
</dbReference>
<dbReference type="Pfam" id="PF05170">
    <property type="entry name" value="AsmA"/>
    <property type="match status" value="1"/>
</dbReference>
<accession>A0A8J2UK51</accession>
<feature type="domain" description="AsmA" evidence="1">
    <location>
        <begin position="2"/>
        <end position="113"/>
    </location>
</feature>
<dbReference type="GO" id="GO:0090313">
    <property type="term" value="P:regulation of protein targeting to membrane"/>
    <property type="evidence" value="ECO:0007669"/>
    <property type="project" value="TreeGrafter"/>
</dbReference>
<keyword evidence="3" id="KW-1185">Reference proteome</keyword>
<dbReference type="PANTHER" id="PTHR30441:SF4">
    <property type="entry name" value="PROTEIN ASMA"/>
    <property type="match status" value="1"/>
</dbReference>
<evidence type="ECO:0000259" key="1">
    <source>
        <dbReference type="Pfam" id="PF05170"/>
    </source>
</evidence>
<protein>
    <recommendedName>
        <fullName evidence="1">AsmA domain-containing protein</fullName>
    </recommendedName>
</protein>
<dbReference type="AlphaFoldDB" id="A0A8J2UK51"/>
<dbReference type="EMBL" id="BMCG01000002">
    <property type="protein sequence ID" value="GGC02027.1"/>
    <property type="molecule type" value="Genomic_DNA"/>
</dbReference>
<reference evidence="2" key="2">
    <citation type="submission" date="2020-09" db="EMBL/GenBank/DDBJ databases">
        <authorList>
            <person name="Sun Q."/>
            <person name="Sedlacek I."/>
        </authorList>
    </citation>
    <scope>NUCLEOTIDE SEQUENCE</scope>
    <source>
        <strain evidence="2">CCM 7086</strain>
    </source>
</reference>
<dbReference type="PANTHER" id="PTHR30441">
    <property type="entry name" value="DUF748 DOMAIN-CONTAINING PROTEIN"/>
    <property type="match status" value="1"/>
</dbReference>
<sequence length="618" mass="67375">MLLALAALFLYRLADGDRLKQFARDKVAQTWNRELAIGDLSMALFPYPHLEARDVRVGNPAWTQDAHLLEADGVKARFALLPLLRGSFVLESLHFEGLRANLEVAEDGRRSWDMPRGRSLQTSDIDLSDLRVQDGLLTIRRPHDEPFALHIDRFEAESAGRLRNIEFETTLSRNEQALLIKGELQDLAAFGRPGASSGGMVFVKSGRSTALIKGTLPISLEPQSYAFSAAIDAPSLEEAYRFLAIDLKPPVPIKLDLQVQGAGRKLYVSDLKLQMGKLNLAGALQFDRSASRPSFRADLKADRVDMVQTFLDAGRPPLPPKPEGELFRDRPLPWPLLSALQGMDGTIAARIDALRLRNGIEVREAVAQADTRDDRMTVTSFGGKLLGGSARGDAIFTARNRAVSLNLQLDQTLLGQWFAETGKKSRIEGGRMQATLRVQTQGESMKQLAANIDGPLDLRIAEARIHSESAGQAEYWLNGLFSARDSKYIDMACLSARLPFRNGLAKGEGIVGARSDASQLLTSGAVDMRTQTLDLRGRVRARAGISLGISTFASEVRIAGKVTRPQMNMDEAGAPEALARIGAAIVTGGISIVATSIWDGANPGSDPCQQVFAHKPRP</sequence>
<comment type="caution">
    <text evidence="2">The sequence shown here is derived from an EMBL/GenBank/DDBJ whole genome shotgun (WGS) entry which is preliminary data.</text>
</comment>
<dbReference type="GO" id="GO:0005886">
    <property type="term" value="C:plasma membrane"/>
    <property type="evidence" value="ECO:0007669"/>
    <property type="project" value="TreeGrafter"/>
</dbReference>
<proteinExistence type="predicted"/>
<organism evidence="2 3">
    <name type="scientific">Oxalicibacterium flavum</name>
    <dbReference type="NCBI Taxonomy" id="179467"/>
    <lineage>
        <taxon>Bacteria</taxon>
        <taxon>Pseudomonadati</taxon>
        <taxon>Pseudomonadota</taxon>
        <taxon>Betaproteobacteria</taxon>
        <taxon>Burkholderiales</taxon>
        <taxon>Oxalobacteraceae</taxon>
        <taxon>Oxalicibacterium</taxon>
    </lineage>
</organism>
<dbReference type="InterPro" id="IPR052894">
    <property type="entry name" value="AsmA-related"/>
</dbReference>
<gene>
    <name evidence="2" type="ORF">GCM10007205_09080</name>
</gene>
<evidence type="ECO:0000313" key="2">
    <source>
        <dbReference type="EMBL" id="GGC02027.1"/>
    </source>
</evidence>
<dbReference type="Proteomes" id="UP000620266">
    <property type="component" value="Unassembled WGS sequence"/>
</dbReference>
<name>A0A8J2UK51_9BURK</name>